<dbReference type="Gene3D" id="2.40.40.10">
    <property type="entry name" value="RlpA-like domain"/>
    <property type="match status" value="1"/>
</dbReference>
<keyword evidence="12" id="KW-1185">Reference proteome</keyword>
<dbReference type="GO" id="GO:0030245">
    <property type="term" value="P:cellulose catabolic process"/>
    <property type="evidence" value="ECO:0007669"/>
    <property type="project" value="UniProtKB-KW"/>
</dbReference>
<keyword evidence="5" id="KW-0136">Cellulose degradation</keyword>
<comment type="similarity">
    <text evidence="2">Belongs to the glycosyl hydrolase 45 (cellulase K) family.</text>
</comment>
<evidence type="ECO:0000256" key="6">
    <source>
        <dbReference type="ARBA" id="ARBA00023277"/>
    </source>
</evidence>
<comment type="caution">
    <text evidence="10">The sequence shown here is derived from an EMBL/GenBank/DDBJ whole genome shotgun (WGS) entry which is preliminary data.</text>
</comment>
<dbReference type="OrthoDB" id="10035502at2759"/>
<comment type="catalytic activity">
    <reaction evidence="1">
        <text>Endohydrolysis of (1-&gt;4)-beta-D-glucosidic linkages in cellulose, lichenin and cereal beta-D-glucans.</text>
        <dbReference type="EC" id="3.2.1.4"/>
    </reaction>
</comment>
<evidence type="ECO:0000313" key="12">
    <source>
        <dbReference type="Proteomes" id="UP000663828"/>
    </source>
</evidence>
<dbReference type="AlphaFoldDB" id="A0A815A9X6"/>
<evidence type="ECO:0000313" key="11">
    <source>
        <dbReference type="EMBL" id="CAF1410762.1"/>
    </source>
</evidence>
<reference evidence="10" key="1">
    <citation type="submission" date="2021-02" db="EMBL/GenBank/DDBJ databases">
        <authorList>
            <person name="Nowell W R."/>
        </authorList>
    </citation>
    <scope>NUCLEOTIDE SEQUENCE</scope>
</reference>
<dbReference type="SUPFAM" id="SSF50685">
    <property type="entry name" value="Barwin-like endoglucanases"/>
    <property type="match status" value="1"/>
</dbReference>
<dbReference type="InterPro" id="IPR052288">
    <property type="entry name" value="GH45_Enzymes"/>
</dbReference>
<name>A0A815A9X6_ADIRI</name>
<evidence type="ECO:0000256" key="3">
    <source>
        <dbReference type="ARBA" id="ARBA00012601"/>
    </source>
</evidence>
<evidence type="ECO:0000256" key="7">
    <source>
        <dbReference type="ARBA" id="ARBA00023295"/>
    </source>
</evidence>
<evidence type="ECO:0000256" key="5">
    <source>
        <dbReference type="ARBA" id="ARBA00023001"/>
    </source>
</evidence>
<evidence type="ECO:0000256" key="8">
    <source>
        <dbReference type="ARBA" id="ARBA00023326"/>
    </source>
</evidence>
<protein>
    <recommendedName>
        <fullName evidence="3">cellulase</fullName>
        <ecNumber evidence="3">3.2.1.4</ecNumber>
    </recommendedName>
</protein>
<dbReference type="InterPro" id="IPR036908">
    <property type="entry name" value="RlpA-like_sf"/>
</dbReference>
<evidence type="ECO:0000259" key="9">
    <source>
        <dbReference type="Pfam" id="PF02015"/>
    </source>
</evidence>
<dbReference type="EMBL" id="CAJNOJ010000346">
    <property type="protein sequence ID" value="CAF1410762.1"/>
    <property type="molecule type" value="Genomic_DNA"/>
</dbReference>
<sequence>MNDNTYWGYDCPGNDLYQVHTINMYCSEQCAKTSGCTHVVWSKANNYTCSLKKGTFSKNNLIKTDDNHTACVQVFPSESRDIPPERFNISTSFQWTCQFPTCSRKANILRRVNPVNTCLEDGRTIAGIRQTFKIGNLEIPGYDPAYMCSDQQPWSVNDSLAYGFGSMYFESSTDIDFCCICYRLNFMDDLFKDKTMLVQMISHEPRTSKYHQYIELFVPGSEDRYEECGRQWMLVKRGYKFPSKTLTREQCFNLPEPIQNGCLFKFDWLKNVQKPNITYTKIQCPKELTDKSGCSQGTVN</sequence>
<organism evidence="10 12">
    <name type="scientific">Adineta ricciae</name>
    <name type="common">Rotifer</name>
    <dbReference type="NCBI Taxonomy" id="249248"/>
    <lineage>
        <taxon>Eukaryota</taxon>
        <taxon>Metazoa</taxon>
        <taxon>Spiralia</taxon>
        <taxon>Gnathifera</taxon>
        <taxon>Rotifera</taxon>
        <taxon>Eurotatoria</taxon>
        <taxon>Bdelloidea</taxon>
        <taxon>Adinetida</taxon>
        <taxon>Adinetidae</taxon>
        <taxon>Adineta</taxon>
    </lineage>
</organism>
<dbReference type="Pfam" id="PF02015">
    <property type="entry name" value="Glyco_hydro_45"/>
    <property type="match status" value="1"/>
</dbReference>
<accession>A0A815A9X6</accession>
<keyword evidence="4" id="KW-0378">Hydrolase</keyword>
<evidence type="ECO:0000256" key="4">
    <source>
        <dbReference type="ARBA" id="ARBA00022801"/>
    </source>
</evidence>
<keyword evidence="8" id="KW-0624">Polysaccharide degradation</keyword>
<proteinExistence type="inferred from homology"/>
<dbReference type="EC" id="3.2.1.4" evidence="3"/>
<dbReference type="Proteomes" id="UP000663852">
    <property type="component" value="Unassembled WGS sequence"/>
</dbReference>
<keyword evidence="6" id="KW-0119">Carbohydrate metabolism</keyword>
<dbReference type="PANTHER" id="PTHR39730">
    <property type="entry name" value="ENDOGLUCANASE 1"/>
    <property type="match status" value="1"/>
</dbReference>
<dbReference type="InterPro" id="IPR000334">
    <property type="entry name" value="Glyco_hydro_45"/>
</dbReference>
<evidence type="ECO:0000256" key="1">
    <source>
        <dbReference type="ARBA" id="ARBA00000966"/>
    </source>
</evidence>
<evidence type="ECO:0000256" key="2">
    <source>
        <dbReference type="ARBA" id="ARBA00007793"/>
    </source>
</evidence>
<evidence type="ECO:0000313" key="10">
    <source>
        <dbReference type="EMBL" id="CAF1256480.1"/>
    </source>
</evidence>
<dbReference type="GO" id="GO:0008810">
    <property type="term" value="F:cellulase activity"/>
    <property type="evidence" value="ECO:0007669"/>
    <property type="project" value="UniProtKB-EC"/>
</dbReference>
<dbReference type="EMBL" id="CAJNOR010002163">
    <property type="protein sequence ID" value="CAF1256480.1"/>
    <property type="molecule type" value="Genomic_DNA"/>
</dbReference>
<feature type="domain" description="Glycosyl hydrolases family 45 active site" evidence="9">
    <location>
        <begin position="94"/>
        <end position="294"/>
    </location>
</feature>
<gene>
    <name evidence="11" type="ORF">EDS130_LOCUS36712</name>
    <name evidence="10" type="ORF">XAT740_LOCUS26542</name>
</gene>
<dbReference type="PANTHER" id="PTHR39730:SF1">
    <property type="entry name" value="ENDOGLUCANASE 1"/>
    <property type="match status" value="1"/>
</dbReference>
<keyword evidence="7" id="KW-0326">Glycosidase</keyword>
<dbReference type="Proteomes" id="UP000663828">
    <property type="component" value="Unassembled WGS sequence"/>
</dbReference>